<dbReference type="GO" id="GO:0003779">
    <property type="term" value="F:actin binding"/>
    <property type="evidence" value="ECO:0007669"/>
    <property type="project" value="UniProtKB-KW"/>
</dbReference>
<feature type="domain" description="Phostensin/Taperin PP1-binding" evidence="6">
    <location>
        <begin position="548"/>
        <end position="657"/>
    </location>
</feature>
<evidence type="ECO:0000259" key="6">
    <source>
        <dbReference type="Pfam" id="PF13914"/>
    </source>
</evidence>
<dbReference type="PANTHER" id="PTHR21685:SF1">
    <property type="entry name" value="TAPERIN"/>
    <property type="match status" value="1"/>
</dbReference>
<evidence type="ECO:0000313" key="9">
    <source>
        <dbReference type="Proteomes" id="UP001474421"/>
    </source>
</evidence>
<dbReference type="Pfam" id="PF13914">
    <property type="entry name" value="Phostensin"/>
    <property type="match status" value="1"/>
</dbReference>
<dbReference type="Pfam" id="PF13916">
    <property type="entry name" value="Phostensin_N"/>
    <property type="match status" value="1"/>
</dbReference>
<evidence type="ECO:0000313" key="8">
    <source>
        <dbReference type="EMBL" id="KAK9392216.1"/>
    </source>
</evidence>
<feature type="region of interest" description="Disordered" evidence="5">
    <location>
        <begin position="708"/>
        <end position="731"/>
    </location>
</feature>
<feature type="compositionally biased region" description="Low complexity" evidence="5">
    <location>
        <begin position="403"/>
        <end position="418"/>
    </location>
</feature>
<dbReference type="InterPro" id="IPR026671">
    <property type="entry name" value="PPP1R18/Tprn"/>
</dbReference>
<feature type="region of interest" description="Disordered" evidence="5">
    <location>
        <begin position="32"/>
        <end position="61"/>
    </location>
</feature>
<dbReference type="InterPro" id="IPR025907">
    <property type="entry name" value="Phostensin/Taperin_PP1-bd_dom"/>
</dbReference>
<gene>
    <name evidence="8" type="ORF">NXF25_017060</name>
</gene>
<protein>
    <submittedName>
        <fullName evidence="8">Taperin</fullName>
    </submittedName>
</protein>
<feature type="region of interest" description="Disordered" evidence="5">
    <location>
        <begin position="137"/>
        <end position="163"/>
    </location>
</feature>
<keyword evidence="2" id="KW-0963">Cytoplasm</keyword>
<evidence type="ECO:0000256" key="2">
    <source>
        <dbReference type="ARBA" id="ARBA00022490"/>
    </source>
</evidence>
<dbReference type="EMBL" id="JAOTOJ010000016">
    <property type="protein sequence ID" value="KAK9392216.1"/>
    <property type="molecule type" value="Genomic_DNA"/>
</dbReference>
<feature type="compositionally biased region" description="Basic residues" evidence="5">
    <location>
        <begin position="40"/>
        <end position="49"/>
    </location>
</feature>
<evidence type="ECO:0000256" key="4">
    <source>
        <dbReference type="ARBA" id="ARBA00023203"/>
    </source>
</evidence>
<feature type="domain" description="Phostensin/Taperin N-terminal" evidence="7">
    <location>
        <begin position="75"/>
        <end position="146"/>
    </location>
</feature>
<feature type="compositionally biased region" description="Basic and acidic residues" evidence="5">
    <location>
        <begin position="266"/>
        <end position="275"/>
    </location>
</feature>
<dbReference type="PANTHER" id="PTHR21685">
    <property type="entry name" value="TON-B BOX DOMAIN"/>
    <property type="match status" value="1"/>
</dbReference>
<sequence>MTLRTETAAATTLKFSNAPRGRLLRGRWAALYPAGPGSQRQRRRRRGRSARKEARLPRPQLPLAMSSLREGAAAAEAPAWKLALLERKRAKLASGMGLERGRGPAPRLDQGPDGREAGTVVAESLGPLRENPFMRLESERRRRRRRRGACDLPGTAAAPSPAAESPALAQLLQLYGAVPGIRTIRADNILIIESSDPADPAEDGGGGAGDTPGRQSSLRDLLACGGPPVTEIRAAQVVVYEPEAPPIAAGPDSGLVSRLLQKFDRAAKGKRRGGEDSAPAVPPPPRSPAACPDFLPGAQGGGGGGGFFLQKIGSNSFVVNPRGHRPGLAAVSASGNGRARVEEDAPPPPPPSGPDQRGAAAVSKAVPSSQSPEASFPLEAEAGKPKPEAAAALEALPPPPTSAIPDSPASADPARPSPLFSSSCSFEIRPAPKPDLTAIPAHDLQAHALASLRLSSRNSFLFVPHRKAEPPGSPMPWAAPSSWPREAFSSEPLVPVTDIDEDLVAALPPLKVLSPRLEGFHVPREGALAREMLEPALPTSGPFSTGYVTRSSTFTVVPKRKPPTTGLEPFSRAWLQEEEEEDRSQREAQMGALQQEESGRIKKRYPTVNEIKVIGGYLSLNKSCMSKEGIRRKKMKISFNEASLQTTFEYPSESSLVEEEEEEEEYATEIDEKPAFLIPHPNTTINSNPVNSGLSGYTPKHSLGFNQWQEQQHKKPPSSIGVFLQDTDQPDQRVMLTPAEKSHLSDFSSEPALYF</sequence>
<dbReference type="Proteomes" id="UP001474421">
    <property type="component" value="Unassembled WGS sequence"/>
</dbReference>
<feature type="region of interest" description="Disordered" evidence="5">
    <location>
        <begin position="328"/>
        <end position="426"/>
    </location>
</feature>
<feature type="region of interest" description="Disordered" evidence="5">
    <location>
        <begin position="195"/>
        <end position="218"/>
    </location>
</feature>
<dbReference type="GO" id="GO:0005737">
    <property type="term" value="C:cytoplasm"/>
    <property type="evidence" value="ECO:0007669"/>
    <property type="project" value="UniProtKB-SubCell"/>
</dbReference>
<feature type="region of interest" description="Disordered" evidence="5">
    <location>
        <begin position="266"/>
        <end position="298"/>
    </location>
</feature>
<keyword evidence="4" id="KW-0009">Actin-binding</keyword>
<dbReference type="InterPro" id="IPR025903">
    <property type="entry name" value="Phostensin/Taperin_N_dom"/>
</dbReference>
<evidence type="ECO:0000256" key="3">
    <source>
        <dbReference type="ARBA" id="ARBA00022553"/>
    </source>
</evidence>
<comment type="subcellular location">
    <subcellularLocation>
        <location evidence="1">Cytoplasm</location>
    </subcellularLocation>
</comment>
<reference evidence="8 9" key="1">
    <citation type="journal article" date="2024" name="Proc. Natl. Acad. Sci. U.S.A.">
        <title>The genetic regulatory architecture and epigenomic basis for age-related changes in rattlesnake venom.</title>
        <authorList>
            <person name="Hogan M.P."/>
            <person name="Holding M.L."/>
            <person name="Nystrom G.S."/>
            <person name="Colston T.J."/>
            <person name="Bartlett D.A."/>
            <person name="Mason A.J."/>
            <person name="Ellsworth S.A."/>
            <person name="Rautsaw R.M."/>
            <person name="Lawrence K.C."/>
            <person name="Strickland J.L."/>
            <person name="He B."/>
            <person name="Fraser P."/>
            <person name="Margres M.J."/>
            <person name="Gilbert D.M."/>
            <person name="Gibbs H.L."/>
            <person name="Parkinson C.L."/>
            <person name="Rokyta D.R."/>
        </authorList>
    </citation>
    <scope>NUCLEOTIDE SEQUENCE [LARGE SCALE GENOMIC DNA]</scope>
    <source>
        <strain evidence="8">DRR0105</strain>
    </source>
</reference>
<keyword evidence="3" id="KW-0597">Phosphoprotein</keyword>
<dbReference type="AlphaFoldDB" id="A0AAW1AS05"/>
<name>A0AAW1AS05_CROAD</name>
<dbReference type="GO" id="GO:0019902">
    <property type="term" value="F:phosphatase binding"/>
    <property type="evidence" value="ECO:0007669"/>
    <property type="project" value="InterPro"/>
</dbReference>
<evidence type="ECO:0000259" key="7">
    <source>
        <dbReference type="Pfam" id="PF13916"/>
    </source>
</evidence>
<proteinExistence type="predicted"/>
<keyword evidence="9" id="KW-1185">Reference proteome</keyword>
<evidence type="ECO:0000256" key="5">
    <source>
        <dbReference type="SAM" id="MobiDB-lite"/>
    </source>
</evidence>
<evidence type="ECO:0000256" key="1">
    <source>
        <dbReference type="ARBA" id="ARBA00004496"/>
    </source>
</evidence>
<comment type="caution">
    <text evidence="8">The sequence shown here is derived from an EMBL/GenBank/DDBJ whole genome shotgun (WGS) entry which is preliminary data.</text>
</comment>
<feature type="region of interest" description="Disordered" evidence="5">
    <location>
        <begin position="576"/>
        <end position="598"/>
    </location>
</feature>
<feature type="region of interest" description="Disordered" evidence="5">
    <location>
        <begin position="95"/>
        <end position="117"/>
    </location>
</feature>
<organism evidence="8 9">
    <name type="scientific">Crotalus adamanteus</name>
    <name type="common">Eastern diamondback rattlesnake</name>
    <dbReference type="NCBI Taxonomy" id="8729"/>
    <lineage>
        <taxon>Eukaryota</taxon>
        <taxon>Metazoa</taxon>
        <taxon>Chordata</taxon>
        <taxon>Craniata</taxon>
        <taxon>Vertebrata</taxon>
        <taxon>Euteleostomi</taxon>
        <taxon>Lepidosauria</taxon>
        <taxon>Squamata</taxon>
        <taxon>Bifurcata</taxon>
        <taxon>Unidentata</taxon>
        <taxon>Episquamata</taxon>
        <taxon>Toxicofera</taxon>
        <taxon>Serpentes</taxon>
        <taxon>Colubroidea</taxon>
        <taxon>Viperidae</taxon>
        <taxon>Crotalinae</taxon>
        <taxon>Crotalus</taxon>
    </lineage>
</organism>
<accession>A0AAW1AS05</accession>